<dbReference type="PANTHER" id="PTHR32251">
    <property type="entry name" value="3-OXO-5-ALPHA-STEROID 4-DEHYDROGENASE"/>
    <property type="match status" value="1"/>
</dbReference>
<keyword evidence="1" id="KW-0812">Transmembrane</keyword>
<gene>
    <name evidence="2" type="ORF">METZ01_LOCUS380495</name>
</gene>
<sequence>MDFLVLLGLIIAVNWFCLTLVWLMSLKIKDVGIIDIYWGIGFVIMAWVCLLFNLQGNPSAISQSQWLINIMVTIWGLRLSFHLAARNLGKEEDYRYAAMRKKSAGDFRIISYFRVFMLQGCLQILVITPVLAIHYYSSEFGLSILHYIGLAVWAIGFIYETAADIQLVHFRSDSSNHNKVLSSGLWRFSRHPNYFGDALQWF</sequence>
<dbReference type="AlphaFoldDB" id="A0A382U1M6"/>
<protein>
    <submittedName>
        <fullName evidence="2">Uncharacterized protein</fullName>
    </submittedName>
</protein>
<keyword evidence="1" id="KW-1133">Transmembrane helix</keyword>
<dbReference type="PROSITE" id="PS50244">
    <property type="entry name" value="S5A_REDUCTASE"/>
    <property type="match status" value="1"/>
</dbReference>
<feature type="transmembrane region" description="Helical" evidence="1">
    <location>
        <begin position="36"/>
        <end position="54"/>
    </location>
</feature>
<organism evidence="2">
    <name type="scientific">marine metagenome</name>
    <dbReference type="NCBI Taxonomy" id="408172"/>
    <lineage>
        <taxon>unclassified sequences</taxon>
        <taxon>metagenomes</taxon>
        <taxon>ecological metagenomes</taxon>
    </lineage>
</organism>
<dbReference type="EMBL" id="UINC01140474">
    <property type="protein sequence ID" value="SVD27641.1"/>
    <property type="molecule type" value="Genomic_DNA"/>
</dbReference>
<evidence type="ECO:0000256" key="1">
    <source>
        <dbReference type="SAM" id="Phobius"/>
    </source>
</evidence>
<dbReference type="Pfam" id="PF06966">
    <property type="entry name" value="DUF1295"/>
    <property type="match status" value="1"/>
</dbReference>
<feature type="non-terminal residue" evidence="2">
    <location>
        <position position="202"/>
    </location>
</feature>
<feature type="transmembrane region" description="Helical" evidence="1">
    <location>
        <begin position="144"/>
        <end position="162"/>
    </location>
</feature>
<dbReference type="InterPro" id="IPR010721">
    <property type="entry name" value="UstE-like"/>
</dbReference>
<dbReference type="GO" id="GO:0016020">
    <property type="term" value="C:membrane"/>
    <property type="evidence" value="ECO:0007669"/>
    <property type="project" value="TreeGrafter"/>
</dbReference>
<dbReference type="Gene3D" id="1.20.120.1630">
    <property type="match status" value="1"/>
</dbReference>
<name>A0A382U1M6_9ZZZZ</name>
<feature type="transmembrane region" description="Helical" evidence="1">
    <location>
        <begin position="6"/>
        <end position="24"/>
    </location>
</feature>
<dbReference type="PANTHER" id="PTHR32251:SF17">
    <property type="entry name" value="STEROID 5-ALPHA REDUCTASE C-TERMINAL DOMAIN-CONTAINING PROTEIN"/>
    <property type="match status" value="1"/>
</dbReference>
<feature type="transmembrane region" description="Helical" evidence="1">
    <location>
        <begin position="109"/>
        <end position="132"/>
    </location>
</feature>
<feature type="transmembrane region" description="Helical" evidence="1">
    <location>
        <begin position="66"/>
        <end position="88"/>
    </location>
</feature>
<proteinExistence type="predicted"/>
<reference evidence="2" key="1">
    <citation type="submission" date="2018-05" db="EMBL/GenBank/DDBJ databases">
        <authorList>
            <person name="Lanie J.A."/>
            <person name="Ng W.-L."/>
            <person name="Kazmierczak K.M."/>
            <person name="Andrzejewski T.M."/>
            <person name="Davidsen T.M."/>
            <person name="Wayne K.J."/>
            <person name="Tettelin H."/>
            <person name="Glass J.I."/>
            <person name="Rusch D."/>
            <person name="Podicherti R."/>
            <person name="Tsui H.-C.T."/>
            <person name="Winkler M.E."/>
        </authorList>
    </citation>
    <scope>NUCLEOTIDE SEQUENCE</scope>
</reference>
<accession>A0A382U1M6</accession>
<keyword evidence="1" id="KW-0472">Membrane</keyword>
<evidence type="ECO:0000313" key="2">
    <source>
        <dbReference type="EMBL" id="SVD27641.1"/>
    </source>
</evidence>